<dbReference type="EC" id="1.3.1.33" evidence="4"/>
<dbReference type="EMBL" id="JBANRG010000030">
    <property type="protein sequence ID" value="KAK7451778.1"/>
    <property type="molecule type" value="Genomic_DNA"/>
</dbReference>
<dbReference type="Gene3D" id="3.40.50.720">
    <property type="entry name" value="NAD(P)-binding Rossmann-like Domain"/>
    <property type="match status" value="1"/>
</dbReference>
<dbReference type="PANTHER" id="PTHR24320">
    <property type="entry name" value="RETINOL DEHYDROGENASE"/>
    <property type="match status" value="1"/>
</dbReference>
<dbReference type="PANTHER" id="PTHR24320:SF236">
    <property type="entry name" value="SHORT-CHAIN DEHYDROGENASE-RELATED"/>
    <property type="match status" value="1"/>
</dbReference>
<dbReference type="Pfam" id="PF00106">
    <property type="entry name" value="adh_short"/>
    <property type="match status" value="1"/>
</dbReference>
<dbReference type="SUPFAM" id="SSF51735">
    <property type="entry name" value="NAD(P)-binding Rossmann-fold domains"/>
    <property type="match status" value="1"/>
</dbReference>
<keyword evidence="2" id="KW-0521">NADP</keyword>
<evidence type="ECO:0000256" key="1">
    <source>
        <dbReference type="ARBA" id="ARBA00006484"/>
    </source>
</evidence>
<evidence type="ECO:0000313" key="5">
    <source>
        <dbReference type="Proteomes" id="UP001498398"/>
    </source>
</evidence>
<evidence type="ECO:0000256" key="2">
    <source>
        <dbReference type="ARBA" id="ARBA00022857"/>
    </source>
</evidence>
<dbReference type="GO" id="GO:0016630">
    <property type="term" value="F:protochlorophyllide reductase activity"/>
    <property type="evidence" value="ECO:0007669"/>
    <property type="project" value="UniProtKB-EC"/>
</dbReference>
<gene>
    <name evidence="4" type="primary">RDH1_5</name>
    <name evidence="4" type="ORF">VKT23_012457</name>
</gene>
<dbReference type="InterPro" id="IPR002347">
    <property type="entry name" value="SDR_fam"/>
</dbReference>
<comment type="similarity">
    <text evidence="1">Belongs to the short-chain dehydrogenases/reductases (SDR) family.</text>
</comment>
<dbReference type="InterPro" id="IPR036291">
    <property type="entry name" value="NAD(P)-bd_dom_sf"/>
</dbReference>
<dbReference type="Proteomes" id="UP001498398">
    <property type="component" value="Unassembled WGS sequence"/>
</dbReference>
<keyword evidence="5" id="KW-1185">Reference proteome</keyword>
<organism evidence="4 5">
    <name type="scientific">Marasmiellus scandens</name>
    <dbReference type="NCBI Taxonomy" id="2682957"/>
    <lineage>
        <taxon>Eukaryota</taxon>
        <taxon>Fungi</taxon>
        <taxon>Dikarya</taxon>
        <taxon>Basidiomycota</taxon>
        <taxon>Agaricomycotina</taxon>
        <taxon>Agaricomycetes</taxon>
        <taxon>Agaricomycetidae</taxon>
        <taxon>Agaricales</taxon>
        <taxon>Marasmiineae</taxon>
        <taxon>Omphalotaceae</taxon>
        <taxon>Marasmiellus</taxon>
    </lineage>
</organism>
<keyword evidence="3 4" id="KW-0560">Oxidoreductase</keyword>
<protein>
    <submittedName>
        <fullName evidence="4">Short-chain alcohol dehydrogenase</fullName>
        <ecNumber evidence="4">1.3.1.33</ecNumber>
    </submittedName>
</protein>
<sequence length="315" mass="35087">MGAMYSTLNLDQYFPPKAKWSASQIPDLSGKVMIVTGGNTGIGKDTVQALLEHNAKVYMASRSAERANAAIEDLKAKTGKEAHFLELDLADLKSVKRAAEEYMRKEKELHVLFNNGGVMMVPINDLTAQGYDLQFGTNVLGHFYFTKLLLPTLISTSQATGQSVRVVNTSSYGHTLFPKLDFNSFKDGKARRKIGTVGLYEQSKFGNVIFSNELARRYGDKGIVSTSLHPGNLKTDLQRHIPSIGRFIFNLFLYPSEMGALTQLWAGTLPDPEGKELNGKYLVPWARVGTAVKSANDTELWKELWEWCEEQVENI</sequence>
<evidence type="ECO:0000313" key="4">
    <source>
        <dbReference type="EMBL" id="KAK7451778.1"/>
    </source>
</evidence>
<reference evidence="4 5" key="1">
    <citation type="submission" date="2024-01" db="EMBL/GenBank/DDBJ databases">
        <title>A draft genome for the cacao thread blight pathogen Marasmiellus scandens.</title>
        <authorList>
            <person name="Baruah I.K."/>
            <person name="Leung J."/>
            <person name="Bukari Y."/>
            <person name="Amoako-Attah I."/>
            <person name="Meinhardt L.W."/>
            <person name="Bailey B.A."/>
            <person name="Cohen S.P."/>
        </authorList>
    </citation>
    <scope>NUCLEOTIDE SEQUENCE [LARGE SCALE GENOMIC DNA]</scope>
    <source>
        <strain evidence="4 5">GH-19</strain>
    </source>
</reference>
<name>A0ABR1J671_9AGAR</name>
<dbReference type="PRINTS" id="PR00081">
    <property type="entry name" value="GDHRDH"/>
</dbReference>
<accession>A0ABR1J671</accession>
<comment type="caution">
    <text evidence="4">The sequence shown here is derived from an EMBL/GenBank/DDBJ whole genome shotgun (WGS) entry which is preliminary data.</text>
</comment>
<evidence type="ECO:0000256" key="3">
    <source>
        <dbReference type="ARBA" id="ARBA00023002"/>
    </source>
</evidence>
<proteinExistence type="inferred from homology"/>